<dbReference type="InterPro" id="IPR029018">
    <property type="entry name" value="Hex-like_dom2"/>
</dbReference>
<dbReference type="Pfam" id="PF05089">
    <property type="entry name" value="NAGLU"/>
    <property type="match status" value="1"/>
</dbReference>
<dbReference type="Pfam" id="PF08305">
    <property type="entry name" value="NPCBM"/>
    <property type="match status" value="2"/>
</dbReference>
<dbReference type="Proteomes" id="UP000237061">
    <property type="component" value="Unassembled WGS sequence"/>
</dbReference>
<dbReference type="SMART" id="SM00776">
    <property type="entry name" value="NPCBM"/>
    <property type="match status" value="2"/>
</dbReference>
<dbReference type="NCBIfam" id="NF047446">
    <property type="entry name" value="barrel_OmpL47"/>
    <property type="match status" value="1"/>
</dbReference>
<feature type="compositionally biased region" description="Low complexity" evidence="2">
    <location>
        <begin position="1248"/>
        <end position="1300"/>
    </location>
</feature>
<feature type="region of interest" description="Disordered" evidence="2">
    <location>
        <begin position="1248"/>
        <end position="1303"/>
    </location>
</feature>
<dbReference type="Gene3D" id="3.30.379.10">
    <property type="entry name" value="Chitobiase/beta-hexosaminidase domain 2-like"/>
    <property type="match status" value="1"/>
</dbReference>
<reference evidence="5 6" key="1">
    <citation type="submission" date="2018-01" db="EMBL/GenBank/DDBJ databases">
        <title>Arthrobacter sp. nov., from glaciers in China.</title>
        <authorList>
            <person name="Liu Q."/>
            <person name="Xin Y.-H."/>
        </authorList>
    </citation>
    <scope>NUCLEOTIDE SEQUENCE [LARGE SCALE GENOMIC DNA]</scope>
    <source>
        <strain evidence="5 6">HLT2-12-2</strain>
    </source>
</reference>
<keyword evidence="3" id="KW-1133">Transmembrane helix</keyword>
<dbReference type="Pfam" id="PF12971">
    <property type="entry name" value="NAGLU_N"/>
    <property type="match status" value="1"/>
</dbReference>
<organism evidence="5 6">
    <name type="scientific">Arthrobacter glacialis</name>
    <dbReference type="NCBI Taxonomy" id="1664"/>
    <lineage>
        <taxon>Bacteria</taxon>
        <taxon>Bacillati</taxon>
        <taxon>Actinomycetota</taxon>
        <taxon>Actinomycetes</taxon>
        <taxon>Micrococcales</taxon>
        <taxon>Micrococcaceae</taxon>
        <taxon>Arthrobacter</taxon>
    </lineage>
</organism>
<gene>
    <name evidence="5" type="ORF">CVS27_06580</name>
</gene>
<accession>A0A2S3ZY61</accession>
<dbReference type="GO" id="GO:0016787">
    <property type="term" value="F:hydrolase activity"/>
    <property type="evidence" value="ECO:0007669"/>
    <property type="project" value="UniProtKB-KW"/>
</dbReference>
<keyword evidence="6" id="KW-1185">Reference proteome</keyword>
<dbReference type="Gene3D" id="2.60.120.1060">
    <property type="entry name" value="NPCBM/NEW2 domain"/>
    <property type="match status" value="2"/>
</dbReference>
<sequence>MKTSRFSWRNLVGFGAATAVVAVSASLLGPISPAGAVPTAPLAAQIGAGAEPAATVLDKLVGADAGKFDLKIIAKNAGQDTYKVTAAGGRVTIEGSTPATILAGFNAYVGQVLHQSTSWNSNSLKLPATLPGTALIQNTANVQHRFVNNDVEDGYTGAYRSLQQWKDMIDTFALHGLNEVFMPVGAEAVYLDVLKQFGYSEAEVLAWIPQSAHQPWWLLQNMSADPHPITLNTVNQRAALGKDIANYIRSLGMVPVLPGYFGTVPAGFKAKNPTASVVPQGNWVGGYQRPDWLDPNNVVFPQIAKAFYDASTARLGASSMYKMDLLHEGGIAGTVNVSTATVAVEKALQTAHMDAIWVLLGWQNNPPQAVAAAANPATTFIVDGISDRYNNQNRDATWKGIPYAFGTIWNFGGHTTMGSQLSVQNTRYFEWLNKPGSAMKGLAIMPEGGDNNPAAFDFFAGLAWRSAPTDLTAWFSDFAQRRYGVADANAAAAWDVLRQTAYDLPANDGWSEAADGLFGAAPSLTVNKAAAWSPGSQRYNMDTFATALPKLLAASPAVKATDTYKYDLMDVSRQVLSNLSRTMLPKIKKAYDAGEVAEFEELTTLWLESMDLMDKIAGTNSQQLLGSWIKQARDFTTIAADKAGMEADQRSLVSLWSPGMSNLNDYANREWNGLVGGYYKARWSAYFTSLEQKMTGSGPGTAPNFAALGAAFINGTGPYEPAGGYPTTATGDMVALATDAVVRYNEVINFIPALPVLPAPPGNGKTQLSELPFVSNESDASLGPIGRNTAIGDNTTKVRNKITLAGIVYEKGLGVNSPSTIVFNLGGKCTNFSATAGIDSTMDASGKTPNVIFNVLGDGTSIYTSGAFTGTTGAAPQAPVKISVDVTGVQLLTLNVDPNGVNWFDRANWADAQVTCGGDQPAPAAPGNGTTQLSHLPILAADFDPAFGLVARDTEIGDAATRVRRPLMLNNVTYATGLGVQAPTTLEFNVGGRCSVFQSLAGIDGTMDQAGKTPSVTFIVLGDGVQLYTSGEFSGGEPKSINVPIKGVKKLTLKVTEGTVNYFDRANWANARVTCADPETAPVTTATLPAASASGWHTVAPSLTLTTEPAKVLRSEYKLGAGAWTVYTAPIALPEGAASVSYRSVALGGTEETAKTLGTVKVDTIRPTVASSVSQRMVTLTGADAGSGVASIESSADGGATWRSYSAPIAAGDVALTLTYRSRDVAGNTSAPVTPLVIDAVPTPSAAPSATASGLASASATPSSTGSATASASATSTAGSSTPGATPSNSTSPTATAATSELSHTGAGSTPLLIMGMVVLLLGTVLTLARRRAQHG</sequence>
<name>A0A2S3ZY61_ARTGL</name>
<dbReference type="InterPro" id="IPR007781">
    <property type="entry name" value="NAGLU"/>
</dbReference>
<keyword evidence="3" id="KW-0812">Transmembrane</keyword>
<dbReference type="InterPro" id="IPR038637">
    <property type="entry name" value="NPCBM_sf"/>
</dbReference>
<dbReference type="InterPro" id="IPR058094">
    <property type="entry name" value="Ig-like_OmpL47-like"/>
</dbReference>
<feature type="domain" description="Glycosyl hydrolase family 98 putative carbohydrate-binding module" evidence="4">
    <location>
        <begin position="927"/>
        <end position="1075"/>
    </location>
</feature>
<evidence type="ECO:0000313" key="5">
    <source>
        <dbReference type="EMBL" id="POH74225.1"/>
    </source>
</evidence>
<keyword evidence="1" id="KW-0378">Hydrolase</keyword>
<evidence type="ECO:0000256" key="3">
    <source>
        <dbReference type="SAM" id="Phobius"/>
    </source>
</evidence>
<dbReference type="Pfam" id="PF12972">
    <property type="entry name" value="NAGLU_C"/>
    <property type="match status" value="1"/>
</dbReference>
<dbReference type="PROSITE" id="PS51318">
    <property type="entry name" value="TAT"/>
    <property type="match status" value="1"/>
</dbReference>
<dbReference type="PANTHER" id="PTHR12872">
    <property type="entry name" value="ALPHA-N-ACETYLGLUCOSAMINIDASE"/>
    <property type="match status" value="1"/>
</dbReference>
<dbReference type="InterPro" id="IPR006311">
    <property type="entry name" value="TAT_signal"/>
</dbReference>
<dbReference type="PANTHER" id="PTHR12872:SF1">
    <property type="entry name" value="ALPHA-N-ACETYLGLUCOSAMINIDASE"/>
    <property type="match status" value="1"/>
</dbReference>
<protein>
    <recommendedName>
        <fullName evidence="4">Glycosyl hydrolase family 98 putative carbohydrate-binding module domain-containing protein</fullName>
    </recommendedName>
</protein>
<evidence type="ECO:0000313" key="6">
    <source>
        <dbReference type="Proteomes" id="UP000237061"/>
    </source>
</evidence>
<dbReference type="SUPFAM" id="SSF49785">
    <property type="entry name" value="Galactose-binding domain-like"/>
    <property type="match status" value="2"/>
</dbReference>
<dbReference type="InterPro" id="IPR024732">
    <property type="entry name" value="NAGLU_C"/>
</dbReference>
<dbReference type="EMBL" id="PPXC01000004">
    <property type="protein sequence ID" value="POH74225.1"/>
    <property type="molecule type" value="Genomic_DNA"/>
</dbReference>
<dbReference type="InterPro" id="IPR024240">
    <property type="entry name" value="NAGLU_N"/>
</dbReference>
<dbReference type="Gene3D" id="3.20.20.80">
    <property type="entry name" value="Glycosidases"/>
    <property type="match status" value="1"/>
</dbReference>
<dbReference type="InterPro" id="IPR008979">
    <property type="entry name" value="Galactose-bd-like_sf"/>
</dbReference>
<dbReference type="Gene3D" id="1.20.120.670">
    <property type="entry name" value="N-acetyl-b-d-glucoasminidase"/>
    <property type="match status" value="1"/>
</dbReference>
<evidence type="ECO:0000256" key="2">
    <source>
        <dbReference type="SAM" id="MobiDB-lite"/>
    </source>
</evidence>
<comment type="caution">
    <text evidence="5">The sequence shown here is derived from an EMBL/GenBank/DDBJ whole genome shotgun (WGS) entry which is preliminary data.</text>
</comment>
<proteinExistence type="predicted"/>
<dbReference type="RefSeq" id="WP_103464934.1">
    <property type="nucleotide sequence ID" value="NZ_PPXC01000004.1"/>
</dbReference>
<keyword evidence="3" id="KW-0472">Membrane</keyword>
<dbReference type="GO" id="GO:0005975">
    <property type="term" value="P:carbohydrate metabolic process"/>
    <property type="evidence" value="ECO:0007669"/>
    <property type="project" value="UniProtKB-ARBA"/>
</dbReference>
<feature type="transmembrane region" description="Helical" evidence="3">
    <location>
        <begin position="1312"/>
        <end position="1329"/>
    </location>
</feature>
<dbReference type="InterPro" id="IPR013222">
    <property type="entry name" value="Glyco_hyd_98_carb-bd"/>
</dbReference>
<feature type="domain" description="Glycosyl hydrolase family 98 putative carbohydrate-binding module" evidence="4">
    <location>
        <begin position="762"/>
        <end position="916"/>
    </location>
</feature>
<evidence type="ECO:0000259" key="4">
    <source>
        <dbReference type="SMART" id="SM00776"/>
    </source>
</evidence>
<dbReference type="InterPro" id="IPR024733">
    <property type="entry name" value="NAGLU_tim-barrel"/>
</dbReference>
<evidence type="ECO:0000256" key="1">
    <source>
        <dbReference type="ARBA" id="ARBA00022801"/>
    </source>
</evidence>